<comment type="similarity">
    <text evidence="3">Belongs to the metallo-beta-lactamase superfamily. Glyoxalase II family.</text>
</comment>
<evidence type="ECO:0000256" key="15">
    <source>
        <dbReference type="ARBA" id="ARBA00077964"/>
    </source>
</evidence>
<dbReference type="InterPro" id="IPR014020">
    <property type="entry name" value="Tensin_C2-dom"/>
</dbReference>
<keyword evidence="5" id="KW-0809">Transit peptide</keyword>
<dbReference type="Gene3D" id="2.60.40.1110">
    <property type="match status" value="1"/>
</dbReference>
<dbReference type="InterPro" id="IPR036866">
    <property type="entry name" value="RibonucZ/Hydroxyglut_hydro"/>
</dbReference>
<comment type="cofactor">
    <cofactor evidence="1">
        <name>Fe(2+)</name>
        <dbReference type="ChEBI" id="CHEBI:29033"/>
    </cofactor>
</comment>
<evidence type="ECO:0000256" key="10">
    <source>
        <dbReference type="ARBA" id="ARBA00023128"/>
    </source>
</evidence>
<dbReference type="GO" id="GO:0046872">
    <property type="term" value="F:metal ion binding"/>
    <property type="evidence" value="ECO:0007669"/>
    <property type="project" value="UniProtKB-KW"/>
</dbReference>
<evidence type="ECO:0000313" key="17">
    <source>
        <dbReference type="EMBL" id="CAD7274356.1"/>
    </source>
</evidence>
<reference evidence="17" key="1">
    <citation type="submission" date="2020-11" db="EMBL/GenBank/DDBJ databases">
        <authorList>
            <person name="Tran Van P."/>
        </authorList>
    </citation>
    <scope>NUCLEOTIDE SEQUENCE</scope>
</reference>
<dbReference type="AlphaFoldDB" id="A0A7R9BI19"/>
<proteinExistence type="inferred from homology"/>
<dbReference type="InterPro" id="IPR044528">
    <property type="entry name" value="POD-like_MBL-fold"/>
</dbReference>
<dbReference type="FunFam" id="3.60.15.10:FF:000013">
    <property type="entry name" value="Persulfide dioxygenase ETHE1, mitochondrial"/>
    <property type="match status" value="1"/>
</dbReference>
<dbReference type="Gene3D" id="3.60.15.10">
    <property type="entry name" value="Ribonuclease Z/Hydroxyacylglutathione hydrolase-like"/>
    <property type="match status" value="1"/>
</dbReference>
<dbReference type="EMBL" id="CAJPEX010000240">
    <property type="protein sequence ID" value="CAG0914508.1"/>
    <property type="molecule type" value="Genomic_DNA"/>
</dbReference>
<dbReference type="CDD" id="cd07724">
    <property type="entry name" value="POD-like_MBL-fold"/>
    <property type="match status" value="1"/>
</dbReference>
<evidence type="ECO:0000256" key="5">
    <source>
        <dbReference type="ARBA" id="ARBA00022946"/>
    </source>
</evidence>
<comment type="catalytic activity">
    <reaction evidence="11">
        <text>S-sulfanylglutathione + O2 + H2O = sulfite + glutathione + 2 H(+)</text>
        <dbReference type="Rhea" id="RHEA:12981"/>
        <dbReference type="ChEBI" id="CHEBI:15377"/>
        <dbReference type="ChEBI" id="CHEBI:15378"/>
        <dbReference type="ChEBI" id="CHEBI:15379"/>
        <dbReference type="ChEBI" id="CHEBI:17359"/>
        <dbReference type="ChEBI" id="CHEBI:57925"/>
        <dbReference type="ChEBI" id="CHEBI:58905"/>
        <dbReference type="EC" id="1.13.11.18"/>
    </reaction>
</comment>
<gene>
    <name evidence="17" type="ORF">NMOB1V02_LOCUS2192</name>
</gene>
<dbReference type="SUPFAM" id="SSF56281">
    <property type="entry name" value="Metallo-hydrolase/oxidoreductase"/>
    <property type="match status" value="1"/>
</dbReference>
<protein>
    <recommendedName>
        <fullName evidence="14">Persulfide dioxygenase ETHE1, mitochondrial</fullName>
        <ecNumber evidence="13">1.13.11.18</ecNumber>
    </recommendedName>
    <alternativeName>
        <fullName evidence="15">Sulfur dioxygenase ETHE1</fullName>
    </alternativeName>
</protein>
<evidence type="ECO:0000256" key="2">
    <source>
        <dbReference type="ARBA" id="ARBA00004173"/>
    </source>
</evidence>
<comment type="subcellular location">
    <subcellularLocation>
        <location evidence="2">Mitochondrion</location>
    </subcellularLocation>
</comment>
<dbReference type="PANTHER" id="PTHR43084:SF1">
    <property type="entry name" value="PERSULFIDE DIOXYGENASE ETHE1, MITOCHONDRIAL"/>
    <property type="match status" value="1"/>
</dbReference>
<organism evidence="17">
    <name type="scientific">Notodromas monacha</name>
    <dbReference type="NCBI Taxonomy" id="399045"/>
    <lineage>
        <taxon>Eukaryota</taxon>
        <taxon>Metazoa</taxon>
        <taxon>Ecdysozoa</taxon>
        <taxon>Arthropoda</taxon>
        <taxon>Crustacea</taxon>
        <taxon>Oligostraca</taxon>
        <taxon>Ostracoda</taxon>
        <taxon>Podocopa</taxon>
        <taxon>Podocopida</taxon>
        <taxon>Cypridocopina</taxon>
        <taxon>Cypridoidea</taxon>
        <taxon>Cyprididae</taxon>
        <taxon>Notodromas</taxon>
    </lineage>
</organism>
<evidence type="ECO:0000256" key="12">
    <source>
        <dbReference type="ARBA" id="ARBA00065219"/>
    </source>
</evidence>
<dbReference type="GO" id="GO:0031123">
    <property type="term" value="P:RNA 3'-end processing"/>
    <property type="evidence" value="ECO:0007669"/>
    <property type="project" value="UniProtKB-ARBA"/>
</dbReference>
<comment type="subunit">
    <text evidence="12">Homodimer. Monomer. Interacts with TST. May interact with RELA.</text>
</comment>
<dbReference type="Pfam" id="PF00753">
    <property type="entry name" value="Lactamase_B"/>
    <property type="match status" value="1"/>
</dbReference>
<evidence type="ECO:0000256" key="7">
    <source>
        <dbReference type="ARBA" id="ARBA00022990"/>
    </source>
</evidence>
<evidence type="ECO:0000256" key="9">
    <source>
        <dbReference type="ARBA" id="ARBA00023004"/>
    </source>
</evidence>
<dbReference type="GO" id="GO:0070813">
    <property type="term" value="P:hydrogen sulfide metabolic process"/>
    <property type="evidence" value="ECO:0007669"/>
    <property type="project" value="TreeGrafter"/>
</dbReference>
<dbReference type="InterPro" id="IPR001279">
    <property type="entry name" value="Metallo-B-lactamas"/>
</dbReference>
<accession>A0A7R9BI19</accession>
<evidence type="ECO:0000256" key="13">
    <source>
        <dbReference type="ARBA" id="ARBA00066686"/>
    </source>
</evidence>
<dbReference type="SMART" id="SM00849">
    <property type="entry name" value="Lactamase_B"/>
    <property type="match status" value="1"/>
</dbReference>
<evidence type="ECO:0000256" key="4">
    <source>
        <dbReference type="ARBA" id="ARBA00022723"/>
    </source>
</evidence>
<dbReference type="OrthoDB" id="449487at2759"/>
<evidence type="ECO:0000256" key="14">
    <source>
        <dbReference type="ARBA" id="ARBA00067300"/>
    </source>
</evidence>
<dbReference type="InterPro" id="IPR036869">
    <property type="entry name" value="J_dom_sf"/>
</dbReference>
<evidence type="ECO:0000259" key="16">
    <source>
        <dbReference type="PROSITE" id="PS51182"/>
    </source>
</evidence>
<dbReference type="PROSITE" id="PS51182">
    <property type="entry name" value="C2_TENSIN"/>
    <property type="match status" value="1"/>
</dbReference>
<keyword evidence="8" id="KW-0560">Oxidoreductase</keyword>
<dbReference type="SMART" id="SM01326">
    <property type="entry name" value="PTEN_C2"/>
    <property type="match status" value="1"/>
</dbReference>
<evidence type="ECO:0000256" key="1">
    <source>
        <dbReference type="ARBA" id="ARBA00001954"/>
    </source>
</evidence>
<evidence type="ECO:0000256" key="11">
    <source>
        <dbReference type="ARBA" id="ARBA00050990"/>
    </source>
</evidence>
<keyword evidence="10" id="KW-0496">Mitochondrion</keyword>
<dbReference type="EC" id="1.13.11.18" evidence="13"/>
<evidence type="ECO:0000256" key="3">
    <source>
        <dbReference type="ARBA" id="ARBA00006759"/>
    </source>
</evidence>
<dbReference type="SUPFAM" id="SSF46565">
    <property type="entry name" value="Chaperone J-domain"/>
    <property type="match status" value="1"/>
</dbReference>
<keyword evidence="18" id="KW-1185">Reference proteome</keyword>
<keyword evidence="6" id="KW-0223">Dioxygenase</keyword>
<dbReference type="InterPro" id="IPR029021">
    <property type="entry name" value="Prot-tyrosine_phosphatase-like"/>
</dbReference>
<dbReference type="InterPro" id="IPR051682">
    <property type="entry name" value="Mito_Persulfide_Diox"/>
</dbReference>
<feature type="domain" description="C2 tensin-type" evidence="16">
    <location>
        <begin position="253"/>
        <end position="379"/>
    </location>
</feature>
<keyword evidence="4" id="KW-0479">Metal-binding</keyword>
<dbReference type="GO" id="GO:0005739">
    <property type="term" value="C:mitochondrion"/>
    <property type="evidence" value="ECO:0007669"/>
    <property type="project" value="UniProtKB-SubCell"/>
</dbReference>
<dbReference type="GO" id="GO:0050313">
    <property type="term" value="F:sulfur dioxygenase activity"/>
    <property type="evidence" value="ECO:0007669"/>
    <property type="project" value="UniProtKB-EC"/>
</dbReference>
<dbReference type="SUPFAM" id="SSF52799">
    <property type="entry name" value="(Phosphotyrosine protein) phosphatases II"/>
    <property type="match status" value="1"/>
</dbReference>
<dbReference type="EMBL" id="OA882277">
    <property type="protein sequence ID" value="CAD7274356.1"/>
    <property type="molecule type" value="Genomic_DNA"/>
</dbReference>
<keyword evidence="9" id="KW-0408">Iron</keyword>
<dbReference type="GO" id="GO:0006749">
    <property type="term" value="P:glutathione metabolic process"/>
    <property type="evidence" value="ECO:0007669"/>
    <property type="project" value="InterPro"/>
</dbReference>
<dbReference type="Gene3D" id="3.90.190.10">
    <property type="entry name" value="Protein tyrosine phosphatase superfamily"/>
    <property type="match status" value="1"/>
</dbReference>
<dbReference type="Proteomes" id="UP000678499">
    <property type="component" value="Unassembled WGS sequence"/>
</dbReference>
<sequence length="940" mass="104537">MTEGGKRAALFKGLSRLTNAVLEKTELKAKTEYVFTSVKSKAGRVLEEARRRSSKTDLVVNALKHKSSIVASSLKEHVLKGEIDFSFITGKVCVMAIPVEGVEFAYRRRNRSEEVAKFLEHHFGERYLIFNVDADEKTINVARFGFRVRDFPVTAQGGNIFLLHLVHSLCGVMYDYLEKNPLSSVIVTCGDGISLCSIVVPCFLLYAGVAETPAEAIGMFRLKRGITKSLSPTHARYLNYFGRLVKRDVQSHGRRCYIEQMKMRPVPTFSFMRDGCRPYVEVWQGESLVLTTINDHDCLEFYCIDYRSKATVVTGDVTIILYHARRTLQTSAASGVRNFKQILDPGPIRDEFTGGDLDSDADWTKLSGEFTVLLKLKSEQGSSPSAYTSAPWESCDSPKSPTVLFSVARELDSLKERMSCWSGPSFLKDCEHFDDDAAPLIGDVPKKRYASAPRGQGDAFSCQFSDLDDSDVDADASNLNKNDARNSGSFVQEERATLNASLKVQKTFSREFKDVRLISLDEEPSAVKLDPYSAKADSVEDDDDDLLNLHDDPPGGFRLVDVDSMGDGSEALIKINADLGTSASMTREDVFSFNMPAGDASPPMDYQCPEISCGISESLEIKSISAAPDHNFAFDPIAENLDDASLRIEAWKRGKETNIRALIASVHYVLPRGINWHPVSLFSVYSEAELKRHYNRACLILSPNRSLFEPVSCTYTYLICDLDSKKAVLVDPVLQEAVRDRNLIKELGVDLIYAANTHVHADHITGTGKLKELVPTCKSLLSRASGGEADVLVDHGEVIEVGKLQIEVRATPGHTNGCVTYVLHDQRLALTGDALLIRGCGRTDFQQGDSSKLYDSVHQKIFTLPEDYLLYPAHDYRGMTVTTVAEEKKWNPRLTRPRSEFIRLMANLNLPYPRMIDLALPANLACGMHHVPSEIDFSTK</sequence>
<evidence type="ECO:0000256" key="6">
    <source>
        <dbReference type="ARBA" id="ARBA00022964"/>
    </source>
</evidence>
<evidence type="ECO:0000313" key="18">
    <source>
        <dbReference type="Proteomes" id="UP000678499"/>
    </source>
</evidence>
<dbReference type="PANTHER" id="PTHR43084">
    <property type="entry name" value="PERSULFIDE DIOXYGENASE ETHE1"/>
    <property type="match status" value="1"/>
</dbReference>
<evidence type="ECO:0000256" key="8">
    <source>
        <dbReference type="ARBA" id="ARBA00023002"/>
    </source>
</evidence>
<name>A0A7R9BI19_9CRUS</name>
<keyword evidence="7" id="KW-0007">Acetylation</keyword>